<feature type="domain" description="SET" evidence="16">
    <location>
        <begin position="532"/>
        <end position="643"/>
    </location>
</feature>
<evidence type="ECO:0000256" key="14">
    <source>
        <dbReference type="SAM" id="MobiDB-lite"/>
    </source>
</evidence>
<evidence type="ECO:0000256" key="7">
    <source>
        <dbReference type="ARBA" id="ARBA00022771"/>
    </source>
</evidence>
<evidence type="ECO:0000256" key="10">
    <source>
        <dbReference type="ARBA" id="ARBA00023125"/>
    </source>
</evidence>
<dbReference type="GO" id="GO:0000978">
    <property type="term" value="F:RNA polymerase II cis-regulatory region sequence-specific DNA binding"/>
    <property type="evidence" value="ECO:0007669"/>
    <property type="project" value="TreeGrafter"/>
</dbReference>
<keyword evidence="11" id="KW-0804">Transcription</keyword>
<dbReference type="FunFam" id="3.30.160.60:FF:001485">
    <property type="entry name" value="Krueppel-related zinc finger protein"/>
    <property type="match status" value="2"/>
</dbReference>
<dbReference type="Gene3D" id="3.30.160.60">
    <property type="entry name" value="Classic Zinc Finger"/>
    <property type="match status" value="14"/>
</dbReference>
<accession>A0A9D4GBW8</accession>
<keyword evidence="5" id="KW-0479">Metal-binding</keyword>
<keyword evidence="4" id="KW-0949">S-adenosyl-L-methionine</keyword>
<feature type="domain" description="C2H2-type" evidence="15">
    <location>
        <begin position="998"/>
        <end position="1025"/>
    </location>
</feature>
<dbReference type="InterPro" id="IPR046341">
    <property type="entry name" value="SET_dom_sf"/>
</dbReference>
<dbReference type="GO" id="GO:0032259">
    <property type="term" value="P:methylation"/>
    <property type="evidence" value="ECO:0007669"/>
    <property type="project" value="UniProtKB-KW"/>
</dbReference>
<feature type="domain" description="C2H2-type" evidence="15">
    <location>
        <begin position="858"/>
        <end position="885"/>
    </location>
</feature>
<feature type="domain" description="C2H2-type" evidence="15">
    <location>
        <begin position="1138"/>
        <end position="1165"/>
    </location>
</feature>
<keyword evidence="2" id="KW-0489">Methyltransferase</keyword>
<evidence type="ECO:0000256" key="5">
    <source>
        <dbReference type="ARBA" id="ARBA00022723"/>
    </source>
</evidence>
<dbReference type="InterPro" id="IPR044417">
    <property type="entry name" value="PRDM7_9_PR-SET"/>
</dbReference>
<evidence type="ECO:0000256" key="9">
    <source>
        <dbReference type="ARBA" id="ARBA00023015"/>
    </source>
</evidence>
<feature type="domain" description="C2H2-type" evidence="15">
    <location>
        <begin position="1054"/>
        <end position="1081"/>
    </location>
</feature>
<dbReference type="FunFam" id="3.30.160.60:FF:000123">
    <property type="entry name" value="transcriptional repressor CTCF isoform X1"/>
    <property type="match status" value="3"/>
</dbReference>
<feature type="compositionally biased region" description="Polar residues" evidence="14">
    <location>
        <begin position="328"/>
        <end position="338"/>
    </location>
</feature>
<keyword evidence="7 13" id="KW-0863">Zinc-finger</keyword>
<keyword evidence="8" id="KW-0862">Zinc</keyword>
<dbReference type="AlphaFoldDB" id="A0A9D4GBW8"/>
<dbReference type="Gene3D" id="2.170.270.10">
    <property type="entry name" value="SET domain"/>
    <property type="match status" value="1"/>
</dbReference>
<feature type="domain" description="C2H2-type" evidence="15">
    <location>
        <begin position="1110"/>
        <end position="1137"/>
    </location>
</feature>
<dbReference type="FunFam" id="3.30.160.60:FF:000624">
    <property type="entry name" value="zinc finger protein 697"/>
    <property type="match status" value="1"/>
</dbReference>
<dbReference type="FunFam" id="3.30.160.60:FF:002452">
    <property type="entry name" value="zinc finger protein 142 isoform X4"/>
    <property type="match status" value="2"/>
</dbReference>
<evidence type="ECO:0000256" key="3">
    <source>
        <dbReference type="ARBA" id="ARBA00022679"/>
    </source>
</evidence>
<keyword evidence="6" id="KW-0677">Repeat</keyword>
<name>A0A9D4GBW8_DREPO</name>
<dbReference type="FunFam" id="3.30.160.60:FF:001601">
    <property type="entry name" value="Uncharacterized protein, isoform A"/>
    <property type="match status" value="1"/>
</dbReference>
<dbReference type="PROSITE" id="PS50157">
    <property type="entry name" value="ZINC_FINGER_C2H2_2"/>
    <property type="match status" value="15"/>
</dbReference>
<feature type="domain" description="C2H2-type" evidence="15">
    <location>
        <begin position="1166"/>
        <end position="1193"/>
    </location>
</feature>
<dbReference type="GO" id="GO:0008270">
    <property type="term" value="F:zinc ion binding"/>
    <property type="evidence" value="ECO:0007669"/>
    <property type="project" value="UniProtKB-KW"/>
</dbReference>
<evidence type="ECO:0000259" key="15">
    <source>
        <dbReference type="PROSITE" id="PS50157"/>
    </source>
</evidence>
<protein>
    <submittedName>
        <fullName evidence="17">Uncharacterized protein</fullName>
    </submittedName>
</protein>
<sequence>MLARNPADQCPFIESNASVPETMNADSSNVETIIPTHQLSPSDVSKDANNQLLLGRWYALPFENDDVRCRSHSDKTGLNFEPGSVNKGSEISVFKGNPSVLTTPTLNTAGMISITRPCLDPQNGIFLNPKVMDVKPVLSSLDTDTFHGNEQHGDIYVHSPGLLLSIPSVPSVDSQPSNHGQEANIPLLSLSPLSSQSQYYQQQQPQLVTTVTCKTPQCVFDEIQDFGDHILEEHKLLQSQFGSQAFVLDFVCEQSMPSVPHSALDLTHVFPLAFKNGANAMITSPDQALSISVNPSLTHSFVKATSSQSTNVRGKRDCGDKSIKKDNATNQSIGLSSDKTGKMDQKSAISPMNYPRMPMLSTSEIVNSNLVEESGECSSDDFEEIFIEVNKGKSKSDDSALQSPKRAGCQGLSRGVVKPRGTSVREKAATRNVPPFPEPSKRKLDETCDLVSIKRVKKAKAPEKSKTECSLRERNLASCMNLEPSDDDNLLYCGECKKEFEGDCPVHGPYYYIQDKKVPEGGPDRADHTLPDDLEIKTSKIVGACLGVFSKVRLESGIMFGPYEGDIISDNSKSGYCWQIYKEGKESHFVDAQNKATSNWMRYVNCAMTETDQNLVAFQYKGGIYYCTFKPVSPGDELLVWNRDDYTRELDLIRDNNLPLRPKYVNGKEIYQCVHCKTAFTSAVPYGRHLRTMHGDKLTSNYLEYLDQWLLENDHKYLQKYSKHLHLTTINTKFNIILNVEQKQSDISQSLCDKQLKNAILQKKTIENMDDKTTNHEVCKFPRSNSSHMNTHTRIYTGERLFECEVCSYECNHSVTLKTHMTLHTGEKQYKCEVCSYKCSHRSNLKRHMTLHTGEKPYKCEMCSYKCSQSRSLKTHMMIHTGEKPYKCEVCSYECNRSTHLKTHMIMHTGEKPYKCEVCSYECTTSSNLKRHTRIHTVEKPYKCKVCSFGCYHSDSLKTHMSIHTGEKPYKCEECSYECNHRLTLKTHMTLHTGEKLFKCGVCSYECNQSGILKTHMRIHTGEKPYKCQVCSYEFTHSGNLKRHVRIHTGEKPYKCEVCSYESKLSFTLKTHMRIHTGENPYKCEVCSYECNLSGILKTHMRIHTGEKPYKCEMCSYECNRIDALKTHMRIHTGEKQYKCAVCSYECYHSGTFKTHMMIHTGEKPYKCEVCGYECNRSGTLKTHMWIHTGEKP</sequence>
<dbReference type="CDD" id="cd19193">
    <property type="entry name" value="PR-SET_PRDM7_9"/>
    <property type="match status" value="1"/>
</dbReference>
<dbReference type="InterPro" id="IPR001214">
    <property type="entry name" value="SET_dom"/>
</dbReference>
<evidence type="ECO:0000313" key="17">
    <source>
        <dbReference type="EMBL" id="KAH3812576.1"/>
    </source>
</evidence>
<dbReference type="PROSITE" id="PS50280">
    <property type="entry name" value="SET"/>
    <property type="match status" value="1"/>
</dbReference>
<reference evidence="17" key="1">
    <citation type="journal article" date="2019" name="bioRxiv">
        <title>The Genome of the Zebra Mussel, Dreissena polymorpha: A Resource for Invasive Species Research.</title>
        <authorList>
            <person name="McCartney M.A."/>
            <person name="Auch B."/>
            <person name="Kono T."/>
            <person name="Mallez S."/>
            <person name="Zhang Y."/>
            <person name="Obille A."/>
            <person name="Becker A."/>
            <person name="Abrahante J.E."/>
            <person name="Garbe J."/>
            <person name="Badalamenti J.P."/>
            <person name="Herman A."/>
            <person name="Mangelson H."/>
            <person name="Liachko I."/>
            <person name="Sullivan S."/>
            <person name="Sone E.D."/>
            <person name="Koren S."/>
            <person name="Silverstein K.A.T."/>
            <person name="Beckman K.B."/>
            <person name="Gohl D.M."/>
        </authorList>
    </citation>
    <scope>NUCLEOTIDE SEQUENCE</scope>
    <source>
        <strain evidence="17">Duluth1</strain>
        <tissue evidence="17">Whole animal</tissue>
    </source>
</reference>
<evidence type="ECO:0000313" key="18">
    <source>
        <dbReference type="Proteomes" id="UP000828390"/>
    </source>
</evidence>
<feature type="domain" description="C2H2-type" evidence="15">
    <location>
        <begin position="671"/>
        <end position="698"/>
    </location>
</feature>
<dbReference type="GO" id="GO:0042054">
    <property type="term" value="F:histone methyltransferase activity"/>
    <property type="evidence" value="ECO:0007669"/>
    <property type="project" value="InterPro"/>
</dbReference>
<evidence type="ECO:0000256" key="4">
    <source>
        <dbReference type="ARBA" id="ARBA00022691"/>
    </source>
</evidence>
<dbReference type="Pfam" id="PF00096">
    <property type="entry name" value="zf-C2H2"/>
    <property type="match status" value="3"/>
</dbReference>
<dbReference type="InterPro" id="IPR036236">
    <property type="entry name" value="Znf_C2H2_sf"/>
</dbReference>
<proteinExistence type="predicted"/>
<evidence type="ECO:0000256" key="12">
    <source>
        <dbReference type="ARBA" id="ARBA00023242"/>
    </source>
</evidence>
<comment type="caution">
    <text evidence="17">The sequence shown here is derived from an EMBL/GenBank/DDBJ whole genome shotgun (WGS) entry which is preliminary data.</text>
</comment>
<evidence type="ECO:0000259" key="16">
    <source>
        <dbReference type="PROSITE" id="PS50280"/>
    </source>
</evidence>
<keyword evidence="12" id="KW-0539">Nucleus</keyword>
<keyword evidence="9" id="KW-0805">Transcription regulation</keyword>
<evidence type="ECO:0000256" key="11">
    <source>
        <dbReference type="ARBA" id="ARBA00023163"/>
    </source>
</evidence>
<evidence type="ECO:0000256" key="2">
    <source>
        <dbReference type="ARBA" id="ARBA00022603"/>
    </source>
</evidence>
<feature type="compositionally biased region" description="Basic and acidic residues" evidence="14">
    <location>
        <begin position="314"/>
        <end position="327"/>
    </location>
</feature>
<gene>
    <name evidence="17" type="ORF">DPMN_141011</name>
</gene>
<dbReference type="SMART" id="SM00355">
    <property type="entry name" value="ZnF_C2H2"/>
    <property type="match status" value="15"/>
</dbReference>
<feature type="domain" description="C2H2-type" evidence="15">
    <location>
        <begin position="886"/>
        <end position="913"/>
    </location>
</feature>
<evidence type="ECO:0000256" key="6">
    <source>
        <dbReference type="ARBA" id="ARBA00022737"/>
    </source>
</evidence>
<keyword evidence="3" id="KW-0808">Transferase</keyword>
<dbReference type="PROSITE" id="PS00028">
    <property type="entry name" value="ZINC_FINGER_C2H2_1"/>
    <property type="match status" value="14"/>
</dbReference>
<evidence type="ECO:0000256" key="13">
    <source>
        <dbReference type="PROSITE-ProRule" id="PRU00042"/>
    </source>
</evidence>
<comment type="subcellular location">
    <subcellularLocation>
        <location evidence="1">Nucleus</location>
    </subcellularLocation>
</comment>
<evidence type="ECO:0000256" key="1">
    <source>
        <dbReference type="ARBA" id="ARBA00004123"/>
    </source>
</evidence>
<feature type="domain" description="C2H2-type" evidence="15">
    <location>
        <begin position="802"/>
        <end position="829"/>
    </location>
</feature>
<keyword evidence="18" id="KW-1185">Reference proteome</keyword>
<feature type="domain" description="C2H2-type" evidence="15">
    <location>
        <begin position="1082"/>
        <end position="1109"/>
    </location>
</feature>
<dbReference type="Proteomes" id="UP000828390">
    <property type="component" value="Unassembled WGS sequence"/>
</dbReference>
<feature type="region of interest" description="Disordered" evidence="14">
    <location>
        <begin position="308"/>
        <end position="346"/>
    </location>
</feature>
<evidence type="ECO:0000256" key="8">
    <source>
        <dbReference type="ARBA" id="ARBA00022833"/>
    </source>
</evidence>
<dbReference type="PANTHER" id="PTHR24376">
    <property type="entry name" value="ZINC FINGER PROTEIN"/>
    <property type="match status" value="1"/>
</dbReference>
<dbReference type="GO" id="GO:0001228">
    <property type="term" value="F:DNA-binding transcription activator activity, RNA polymerase II-specific"/>
    <property type="evidence" value="ECO:0007669"/>
    <property type="project" value="TreeGrafter"/>
</dbReference>
<feature type="domain" description="C2H2-type" evidence="15">
    <location>
        <begin position="970"/>
        <end position="997"/>
    </location>
</feature>
<dbReference type="FunFam" id="3.30.160.60:FF:000325">
    <property type="entry name" value="ZFP90 zinc finger protein"/>
    <property type="match status" value="1"/>
</dbReference>
<dbReference type="FunFam" id="3.30.160.60:FF:000446">
    <property type="entry name" value="Zinc finger protein"/>
    <property type="match status" value="4"/>
</dbReference>
<feature type="domain" description="C2H2-type" evidence="15">
    <location>
        <begin position="914"/>
        <end position="941"/>
    </location>
</feature>
<feature type="domain" description="C2H2-type" evidence="15">
    <location>
        <begin position="942"/>
        <end position="969"/>
    </location>
</feature>
<dbReference type="GO" id="GO:0005634">
    <property type="term" value="C:nucleus"/>
    <property type="evidence" value="ECO:0007669"/>
    <property type="project" value="UniProtKB-SubCell"/>
</dbReference>
<dbReference type="PANTHER" id="PTHR24376:SF243">
    <property type="entry name" value="C2H2-TYPE DOMAIN-CONTAINING PROTEIN"/>
    <property type="match status" value="1"/>
</dbReference>
<feature type="domain" description="C2H2-type" evidence="15">
    <location>
        <begin position="1026"/>
        <end position="1053"/>
    </location>
</feature>
<dbReference type="InterPro" id="IPR013087">
    <property type="entry name" value="Znf_C2H2_type"/>
</dbReference>
<feature type="domain" description="C2H2-type" evidence="15">
    <location>
        <begin position="830"/>
        <end position="857"/>
    </location>
</feature>
<dbReference type="Pfam" id="PF21549">
    <property type="entry name" value="PRDM2_PR"/>
    <property type="match status" value="1"/>
</dbReference>
<dbReference type="SUPFAM" id="SSF57667">
    <property type="entry name" value="beta-beta-alpha zinc fingers"/>
    <property type="match status" value="8"/>
</dbReference>
<keyword evidence="10" id="KW-0238">DNA-binding</keyword>
<organism evidence="17 18">
    <name type="scientific">Dreissena polymorpha</name>
    <name type="common">Zebra mussel</name>
    <name type="synonym">Mytilus polymorpha</name>
    <dbReference type="NCBI Taxonomy" id="45954"/>
    <lineage>
        <taxon>Eukaryota</taxon>
        <taxon>Metazoa</taxon>
        <taxon>Spiralia</taxon>
        <taxon>Lophotrochozoa</taxon>
        <taxon>Mollusca</taxon>
        <taxon>Bivalvia</taxon>
        <taxon>Autobranchia</taxon>
        <taxon>Heteroconchia</taxon>
        <taxon>Euheterodonta</taxon>
        <taxon>Imparidentia</taxon>
        <taxon>Neoheterodontei</taxon>
        <taxon>Myida</taxon>
        <taxon>Dreissenoidea</taxon>
        <taxon>Dreissenidae</taxon>
        <taxon>Dreissena</taxon>
    </lineage>
</organism>
<reference evidence="17" key="2">
    <citation type="submission" date="2020-11" db="EMBL/GenBank/DDBJ databases">
        <authorList>
            <person name="McCartney M.A."/>
            <person name="Auch B."/>
            <person name="Kono T."/>
            <person name="Mallez S."/>
            <person name="Becker A."/>
            <person name="Gohl D.M."/>
            <person name="Silverstein K.A.T."/>
            <person name="Koren S."/>
            <person name="Bechman K.B."/>
            <person name="Herman A."/>
            <person name="Abrahante J.E."/>
            <person name="Garbe J."/>
        </authorList>
    </citation>
    <scope>NUCLEOTIDE SEQUENCE</scope>
    <source>
        <strain evidence="17">Duluth1</strain>
        <tissue evidence="17">Whole animal</tissue>
    </source>
</reference>
<feature type="region of interest" description="Disordered" evidence="14">
    <location>
        <begin position="393"/>
        <end position="441"/>
    </location>
</feature>
<dbReference type="EMBL" id="JAIWYP010000006">
    <property type="protein sequence ID" value="KAH3812576.1"/>
    <property type="molecule type" value="Genomic_DNA"/>
</dbReference>